<evidence type="ECO:0000313" key="2">
    <source>
        <dbReference type="EMBL" id="KAK6997005.1"/>
    </source>
</evidence>
<sequence length="212" mass="23359">MNPFDNILRTMLFVTRSEPPASLPPLLRQHTRTLTAGDFFVNPGAPIRTSLLFPPRSLPYLTNRQSPHPQLRHVEDESSDISCFSGPTPTRTLWWPGECPSFFLCAGLPTPPVSSASRSTRLAVCAYLRTIPWHLPSSEPHISSSSLHPEPLPVGLLPLSAPRPISSSSACVTKVEHRSETTTGSRNRGLDAEMHSSQGQKRVAVEIEYLCE</sequence>
<reference evidence="2 3" key="1">
    <citation type="journal article" date="2024" name="J Genomics">
        <title>Draft genome sequencing and assembly of Favolaschia claudopus CIRM-BRFM 2984 isolated from oak limbs.</title>
        <authorList>
            <person name="Navarro D."/>
            <person name="Drula E."/>
            <person name="Chaduli D."/>
            <person name="Cazenave R."/>
            <person name="Ahrendt S."/>
            <person name="Wang J."/>
            <person name="Lipzen A."/>
            <person name="Daum C."/>
            <person name="Barry K."/>
            <person name="Grigoriev I.V."/>
            <person name="Favel A."/>
            <person name="Rosso M.N."/>
            <person name="Martin F."/>
        </authorList>
    </citation>
    <scope>NUCLEOTIDE SEQUENCE [LARGE SCALE GENOMIC DNA]</scope>
    <source>
        <strain evidence="2 3">CIRM-BRFM 2984</strain>
    </source>
</reference>
<dbReference type="AlphaFoldDB" id="A0AAW0A0U9"/>
<dbReference type="EMBL" id="JAWWNJ010000095">
    <property type="protein sequence ID" value="KAK6997005.1"/>
    <property type="molecule type" value="Genomic_DNA"/>
</dbReference>
<evidence type="ECO:0000256" key="1">
    <source>
        <dbReference type="SAM" id="MobiDB-lite"/>
    </source>
</evidence>
<proteinExistence type="predicted"/>
<gene>
    <name evidence="2" type="ORF">R3P38DRAFT_3287353</name>
</gene>
<feature type="region of interest" description="Disordered" evidence="1">
    <location>
        <begin position="170"/>
        <end position="197"/>
    </location>
</feature>
<keyword evidence="3" id="KW-1185">Reference proteome</keyword>
<dbReference type="Proteomes" id="UP001362999">
    <property type="component" value="Unassembled WGS sequence"/>
</dbReference>
<comment type="caution">
    <text evidence="2">The sequence shown here is derived from an EMBL/GenBank/DDBJ whole genome shotgun (WGS) entry which is preliminary data.</text>
</comment>
<name>A0AAW0A0U9_9AGAR</name>
<accession>A0AAW0A0U9</accession>
<protein>
    <submittedName>
        <fullName evidence="2">Uncharacterized protein</fullName>
    </submittedName>
</protein>
<organism evidence="2 3">
    <name type="scientific">Favolaschia claudopus</name>
    <dbReference type="NCBI Taxonomy" id="2862362"/>
    <lineage>
        <taxon>Eukaryota</taxon>
        <taxon>Fungi</taxon>
        <taxon>Dikarya</taxon>
        <taxon>Basidiomycota</taxon>
        <taxon>Agaricomycotina</taxon>
        <taxon>Agaricomycetes</taxon>
        <taxon>Agaricomycetidae</taxon>
        <taxon>Agaricales</taxon>
        <taxon>Marasmiineae</taxon>
        <taxon>Mycenaceae</taxon>
        <taxon>Favolaschia</taxon>
    </lineage>
</organism>
<evidence type="ECO:0000313" key="3">
    <source>
        <dbReference type="Proteomes" id="UP001362999"/>
    </source>
</evidence>